<keyword evidence="4 7" id="KW-0500">Molybdenum</keyword>
<evidence type="ECO:0000256" key="6">
    <source>
        <dbReference type="ARBA" id="ARBA00047317"/>
    </source>
</evidence>
<dbReference type="GO" id="GO:0061599">
    <property type="term" value="F:molybdopterin molybdotransferase activity"/>
    <property type="evidence" value="ECO:0007669"/>
    <property type="project" value="UniProtKB-EC"/>
</dbReference>
<dbReference type="Pfam" id="PF03454">
    <property type="entry name" value="MoeA_C"/>
    <property type="match status" value="1"/>
</dbReference>
<dbReference type="InterPro" id="IPR038987">
    <property type="entry name" value="MoeA-like"/>
</dbReference>
<gene>
    <name evidence="9" type="ORF">J2S39_000781</name>
</gene>
<proteinExistence type="inferred from homology"/>
<feature type="domain" description="MoaB/Mog" evidence="8">
    <location>
        <begin position="198"/>
        <end position="337"/>
    </location>
</feature>
<dbReference type="PANTHER" id="PTHR10192">
    <property type="entry name" value="MOLYBDOPTERIN BIOSYNTHESIS PROTEIN"/>
    <property type="match status" value="1"/>
</dbReference>
<dbReference type="SUPFAM" id="SSF63882">
    <property type="entry name" value="MoeA N-terminal region -like"/>
    <property type="match status" value="1"/>
</dbReference>
<dbReference type="EC" id="2.10.1.1" evidence="7"/>
<evidence type="ECO:0000313" key="10">
    <source>
        <dbReference type="Proteomes" id="UP001180840"/>
    </source>
</evidence>
<evidence type="ECO:0000313" key="9">
    <source>
        <dbReference type="EMBL" id="MDR7329105.1"/>
    </source>
</evidence>
<evidence type="ECO:0000256" key="5">
    <source>
        <dbReference type="ARBA" id="ARBA00023150"/>
    </source>
</evidence>
<comment type="pathway">
    <text evidence="2 7">Cofactor biosynthesis; molybdopterin biosynthesis.</text>
</comment>
<comment type="cofactor">
    <cofactor evidence="7">
        <name>Mg(2+)</name>
        <dbReference type="ChEBI" id="CHEBI:18420"/>
    </cofactor>
</comment>
<dbReference type="Gene3D" id="3.90.105.10">
    <property type="entry name" value="Molybdopterin biosynthesis moea protein, domain 2"/>
    <property type="match status" value="1"/>
</dbReference>
<dbReference type="EMBL" id="JAVDXZ010000001">
    <property type="protein sequence ID" value="MDR7329105.1"/>
    <property type="molecule type" value="Genomic_DNA"/>
</dbReference>
<name>A0ABU1ZWG7_9CORY</name>
<dbReference type="InterPro" id="IPR036688">
    <property type="entry name" value="MoeA_C_domain_IV_sf"/>
</dbReference>
<dbReference type="NCBIfam" id="TIGR00177">
    <property type="entry name" value="molyb_syn"/>
    <property type="match status" value="1"/>
</dbReference>
<dbReference type="InterPro" id="IPR005111">
    <property type="entry name" value="MoeA_C_domain_IV"/>
</dbReference>
<dbReference type="InterPro" id="IPR001453">
    <property type="entry name" value="MoaB/Mog_dom"/>
</dbReference>
<comment type="function">
    <text evidence="1 7">Catalyzes the insertion of molybdate into adenylated molybdopterin with the concomitant release of AMP.</text>
</comment>
<dbReference type="Pfam" id="PF03453">
    <property type="entry name" value="MoeA_N"/>
    <property type="match status" value="1"/>
</dbReference>
<dbReference type="RefSeq" id="WP_290198073.1">
    <property type="nucleotide sequence ID" value="NZ_CP047654.1"/>
</dbReference>
<keyword evidence="5 7" id="KW-0501">Molybdenum cofactor biosynthesis</keyword>
<dbReference type="SUPFAM" id="SSF63867">
    <property type="entry name" value="MoeA C-terminal domain-like"/>
    <property type="match status" value="1"/>
</dbReference>
<dbReference type="Gene3D" id="2.40.340.10">
    <property type="entry name" value="MoeA, C-terminal, domain IV"/>
    <property type="match status" value="1"/>
</dbReference>
<dbReference type="Proteomes" id="UP001180840">
    <property type="component" value="Unassembled WGS sequence"/>
</dbReference>
<dbReference type="CDD" id="cd00887">
    <property type="entry name" value="MoeA"/>
    <property type="match status" value="1"/>
</dbReference>
<keyword evidence="10" id="KW-1185">Reference proteome</keyword>
<evidence type="ECO:0000256" key="1">
    <source>
        <dbReference type="ARBA" id="ARBA00002901"/>
    </source>
</evidence>
<evidence type="ECO:0000256" key="2">
    <source>
        <dbReference type="ARBA" id="ARBA00005046"/>
    </source>
</evidence>
<dbReference type="PANTHER" id="PTHR10192:SF5">
    <property type="entry name" value="GEPHYRIN"/>
    <property type="match status" value="1"/>
</dbReference>
<protein>
    <recommendedName>
        <fullName evidence="7">Molybdopterin molybdenumtransferase</fullName>
        <ecNumber evidence="7">2.10.1.1</ecNumber>
    </recommendedName>
</protein>
<accession>A0ABU1ZWG7</accession>
<dbReference type="InterPro" id="IPR036135">
    <property type="entry name" value="MoeA_linker/N_sf"/>
</dbReference>
<dbReference type="InterPro" id="IPR005110">
    <property type="entry name" value="MoeA_linker/N"/>
</dbReference>
<dbReference type="InterPro" id="IPR036425">
    <property type="entry name" value="MoaB/Mog-like_dom_sf"/>
</dbReference>
<keyword evidence="7 9" id="KW-0808">Transferase</keyword>
<comment type="similarity">
    <text evidence="3 7">Belongs to the MoeA family.</text>
</comment>
<evidence type="ECO:0000256" key="4">
    <source>
        <dbReference type="ARBA" id="ARBA00022505"/>
    </source>
</evidence>
<evidence type="ECO:0000259" key="8">
    <source>
        <dbReference type="SMART" id="SM00852"/>
    </source>
</evidence>
<evidence type="ECO:0000256" key="7">
    <source>
        <dbReference type="RuleBase" id="RU365090"/>
    </source>
</evidence>
<dbReference type="Gene3D" id="3.40.980.10">
    <property type="entry name" value="MoaB/Mog-like domain"/>
    <property type="match status" value="1"/>
</dbReference>
<dbReference type="SMART" id="SM00852">
    <property type="entry name" value="MoCF_biosynth"/>
    <property type="match status" value="1"/>
</dbReference>
<keyword evidence="7" id="KW-0460">Magnesium</keyword>
<dbReference type="Gene3D" id="2.170.190.11">
    <property type="entry name" value="Molybdopterin biosynthesis moea protein, domain 3"/>
    <property type="match status" value="1"/>
</dbReference>
<keyword evidence="7" id="KW-0479">Metal-binding</keyword>
<sequence>MSPVPHSSGDSARPLDDYLAAVTALAGAAPRERLTLALADAAGLVLAEAATARLAVPPFSNSAMDGYLVRVGDLAGGEGPWTLRVVGDVPAGSAPLTPGPGEAVRIMTGAPVEESLAGELRVVPVELTSIRPGPVDLPTEVVIGEVAANRRHIRSAGDNVAPGDVVVEAGRRIDAGATAALISAGVTEVTVHRAPVVAVVASGDELVEPGVVPGVGQIPDSNRPMLVALARANGAGQVVSAHAGDYPGDFADVLDRVAAHADLIVTSGGVSVGAFDVVRATTGASPRGEMWFGEIAQKPGAPQGCGTWAGTPILCLPGNPVAAFVSFHLYVAPVLGVLAGRPAPGHLLDRPRLRAVAAEKLPAPRDRTLVIPVRLGYGAEGLPVAAPFNGTAVGSHFVASLADTDGVVLLPPGSDTAAGAEVEVLLTRS</sequence>
<evidence type="ECO:0000256" key="3">
    <source>
        <dbReference type="ARBA" id="ARBA00010763"/>
    </source>
</evidence>
<dbReference type="SUPFAM" id="SSF53218">
    <property type="entry name" value="Molybdenum cofactor biosynthesis proteins"/>
    <property type="match status" value="1"/>
</dbReference>
<comment type="catalytic activity">
    <reaction evidence="6">
        <text>adenylyl-molybdopterin + molybdate = Mo-molybdopterin + AMP + H(+)</text>
        <dbReference type="Rhea" id="RHEA:35047"/>
        <dbReference type="ChEBI" id="CHEBI:15378"/>
        <dbReference type="ChEBI" id="CHEBI:36264"/>
        <dbReference type="ChEBI" id="CHEBI:62727"/>
        <dbReference type="ChEBI" id="CHEBI:71302"/>
        <dbReference type="ChEBI" id="CHEBI:456215"/>
        <dbReference type="EC" id="2.10.1.1"/>
    </reaction>
</comment>
<comment type="caution">
    <text evidence="9">The sequence shown here is derived from an EMBL/GenBank/DDBJ whole genome shotgun (WGS) entry which is preliminary data.</text>
</comment>
<dbReference type="NCBIfam" id="NF045515">
    <property type="entry name" value="Glp_gephyrin"/>
    <property type="match status" value="1"/>
</dbReference>
<organism evidence="9 10">
    <name type="scientific">Corynebacterium guangdongense</name>
    <dbReference type="NCBI Taxonomy" id="1783348"/>
    <lineage>
        <taxon>Bacteria</taxon>
        <taxon>Bacillati</taxon>
        <taxon>Actinomycetota</taxon>
        <taxon>Actinomycetes</taxon>
        <taxon>Mycobacteriales</taxon>
        <taxon>Corynebacteriaceae</taxon>
        <taxon>Corynebacterium</taxon>
    </lineage>
</organism>
<reference evidence="9" key="1">
    <citation type="submission" date="2023-07" db="EMBL/GenBank/DDBJ databases">
        <title>Sequencing the genomes of 1000 actinobacteria strains.</title>
        <authorList>
            <person name="Klenk H.-P."/>
        </authorList>
    </citation>
    <scope>NUCLEOTIDE SEQUENCE</scope>
    <source>
        <strain evidence="9">DSM 107476</strain>
    </source>
</reference>
<dbReference type="Pfam" id="PF00994">
    <property type="entry name" value="MoCF_biosynth"/>
    <property type="match status" value="1"/>
</dbReference>